<name>A0A7J5BTU6_9MICO</name>
<dbReference type="InterPro" id="IPR029035">
    <property type="entry name" value="DHS-like_NAD/FAD-binding_dom"/>
</dbReference>
<evidence type="ECO:0000256" key="2">
    <source>
        <dbReference type="ARBA" id="ARBA00022679"/>
    </source>
</evidence>
<feature type="binding site" evidence="4">
    <location>
        <position position="130"/>
    </location>
    <ligand>
        <name>Zn(2+)</name>
        <dbReference type="ChEBI" id="CHEBI:29105"/>
    </ligand>
</feature>
<evidence type="ECO:0000313" key="6">
    <source>
        <dbReference type="EMBL" id="KAB1657744.1"/>
    </source>
</evidence>
<dbReference type="AlphaFoldDB" id="A0A7J5BTU6"/>
<dbReference type="SUPFAM" id="SSF52467">
    <property type="entry name" value="DHS-like NAD/FAD-binding domain"/>
    <property type="match status" value="1"/>
</dbReference>
<dbReference type="PANTHER" id="PTHR11085:SF10">
    <property type="entry name" value="NAD-DEPENDENT PROTEIN DEACYLASE SIRTUIN-5, MITOCHONDRIAL-RELATED"/>
    <property type="match status" value="1"/>
</dbReference>
<dbReference type="Pfam" id="PF02146">
    <property type="entry name" value="SIR2"/>
    <property type="match status" value="1"/>
</dbReference>
<dbReference type="EMBL" id="WBJZ01000008">
    <property type="protein sequence ID" value="KAB1657744.1"/>
    <property type="molecule type" value="Genomic_DNA"/>
</dbReference>
<dbReference type="RefSeq" id="WP_158040226.1">
    <property type="nucleotide sequence ID" value="NZ_JACCFV010000001.1"/>
</dbReference>
<gene>
    <name evidence="6" type="ORF">F8O01_07240</name>
</gene>
<dbReference type="Gene3D" id="3.30.1600.10">
    <property type="entry name" value="SIR2/SIRT2 'Small Domain"/>
    <property type="match status" value="1"/>
</dbReference>
<keyword evidence="4" id="KW-0479">Metal-binding</keyword>
<keyword evidence="7" id="KW-1185">Reference proteome</keyword>
<dbReference type="Proteomes" id="UP000467240">
    <property type="component" value="Unassembled WGS sequence"/>
</dbReference>
<feature type="binding site" evidence="4">
    <location>
        <position position="178"/>
    </location>
    <ligand>
        <name>Zn(2+)</name>
        <dbReference type="ChEBI" id="CHEBI:29105"/>
    </ligand>
</feature>
<protein>
    <recommendedName>
        <fullName evidence="1">protein acetyllysine N-acetyltransferase</fullName>
        <ecNumber evidence="1">2.3.1.286</ecNumber>
    </recommendedName>
</protein>
<dbReference type="GO" id="GO:0046872">
    <property type="term" value="F:metal ion binding"/>
    <property type="evidence" value="ECO:0007669"/>
    <property type="project" value="UniProtKB-KW"/>
</dbReference>
<dbReference type="Gene3D" id="3.40.50.1220">
    <property type="entry name" value="TPP-binding domain"/>
    <property type="match status" value="1"/>
</dbReference>
<dbReference type="GO" id="GO:0017136">
    <property type="term" value="F:histone deacetylase activity, NAD-dependent"/>
    <property type="evidence" value="ECO:0007669"/>
    <property type="project" value="TreeGrafter"/>
</dbReference>
<feature type="domain" description="Deacetylase sirtuin-type" evidence="5">
    <location>
        <begin position="1"/>
        <end position="282"/>
    </location>
</feature>
<feature type="binding site" evidence="4">
    <location>
        <position position="181"/>
    </location>
    <ligand>
        <name>Zn(2+)</name>
        <dbReference type="ChEBI" id="CHEBI:29105"/>
    </ligand>
</feature>
<feature type="active site" description="Proton acceptor" evidence="4">
    <location>
        <position position="119"/>
    </location>
</feature>
<organism evidence="6 7">
    <name type="scientific">Pseudoclavibacter chungangensis</name>
    <dbReference type="NCBI Taxonomy" id="587635"/>
    <lineage>
        <taxon>Bacteria</taxon>
        <taxon>Bacillati</taxon>
        <taxon>Actinomycetota</taxon>
        <taxon>Actinomycetes</taxon>
        <taxon>Micrococcales</taxon>
        <taxon>Microbacteriaceae</taxon>
        <taxon>Pseudoclavibacter</taxon>
    </lineage>
</organism>
<dbReference type="InterPro" id="IPR003000">
    <property type="entry name" value="Sirtuin"/>
</dbReference>
<proteinExistence type="predicted"/>
<evidence type="ECO:0000313" key="7">
    <source>
        <dbReference type="Proteomes" id="UP000467240"/>
    </source>
</evidence>
<sequence>MAPVPTPSALVELLRDRPTAVLTGAGLSTDSGIPDYRGDGSKPRRSPMTFQRFVASEDARRRYWAGSSMGWLRFARSRPNDGHVALADLERAGVVTGIATQNVDGLHRRAGSQRVLELHGSLDTVSCLDCGTRFPRAEVDVRLREVNPWLPTDPDLVPLNPDGDAEFAEIDRFVVPPCPVCGGILKPDVVFFGEFVRPETTTAAEALVDEADALLVAGSSLVVNTGVRLVHRAKRRGIPVGIVNRGPTETDALADVRIEDGTSEVLRALADALAARTDNAVG</sequence>
<reference evidence="6 7" key="1">
    <citation type="submission" date="2019-09" db="EMBL/GenBank/DDBJ databases">
        <title>Phylogeny of genus Pseudoclavibacter and closely related genus.</title>
        <authorList>
            <person name="Li Y."/>
        </authorList>
    </citation>
    <scope>NUCLEOTIDE SEQUENCE [LARGE SCALE GENOMIC DNA]</scope>
    <source>
        <strain evidence="6 7">DSM 23821</strain>
    </source>
</reference>
<evidence type="ECO:0000256" key="3">
    <source>
        <dbReference type="ARBA" id="ARBA00023027"/>
    </source>
</evidence>
<dbReference type="EC" id="2.3.1.286" evidence="1"/>
<dbReference type="InterPro" id="IPR026590">
    <property type="entry name" value="Ssirtuin_cat_dom"/>
</dbReference>
<accession>A0A7J5BTU6</accession>
<dbReference type="GO" id="GO:0070403">
    <property type="term" value="F:NAD+ binding"/>
    <property type="evidence" value="ECO:0007669"/>
    <property type="project" value="InterPro"/>
</dbReference>
<dbReference type="OrthoDB" id="9800582at2"/>
<dbReference type="PANTHER" id="PTHR11085">
    <property type="entry name" value="NAD-DEPENDENT PROTEIN DEACYLASE SIRTUIN-5, MITOCHONDRIAL-RELATED"/>
    <property type="match status" value="1"/>
</dbReference>
<keyword evidence="2" id="KW-0808">Transferase</keyword>
<keyword evidence="3" id="KW-0520">NAD</keyword>
<evidence type="ECO:0000259" key="5">
    <source>
        <dbReference type="PROSITE" id="PS50305"/>
    </source>
</evidence>
<dbReference type="InterPro" id="IPR050134">
    <property type="entry name" value="NAD-dep_sirtuin_deacylases"/>
</dbReference>
<evidence type="ECO:0000256" key="1">
    <source>
        <dbReference type="ARBA" id="ARBA00012928"/>
    </source>
</evidence>
<feature type="binding site" evidence="4">
    <location>
        <position position="127"/>
    </location>
    <ligand>
        <name>Zn(2+)</name>
        <dbReference type="ChEBI" id="CHEBI:29105"/>
    </ligand>
</feature>
<comment type="caution">
    <text evidence="6">The sequence shown here is derived from an EMBL/GenBank/DDBJ whole genome shotgun (WGS) entry which is preliminary data.</text>
</comment>
<evidence type="ECO:0000256" key="4">
    <source>
        <dbReference type="PROSITE-ProRule" id="PRU00236"/>
    </source>
</evidence>
<keyword evidence="4" id="KW-0862">Zinc</keyword>
<dbReference type="InterPro" id="IPR026591">
    <property type="entry name" value="Sirtuin_cat_small_dom_sf"/>
</dbReference>
<dbReference type="PROSITE" id="PS50305">
    <property type="entry name" value="SIRTUIN"/>
    <property type="match status" value="1"/>
</dbReference>